<sequence length="789" mass="86943">MSGFSDFVGSGAECGPGNGVNGLMKQFDKDRSLEQASTRLYRTRMLALDRFGPAQASSSKQAFRQAFRQSGPIIAAPGVATTPGFTAQASIPHGAGTFNFADMHRELGGAPQADWSADFARHQAARTGAGGGHAEFEHAFVRAGTGPGPLMGTPAGPMVQMHPMARQQANWAEQFHQPASLAPAAAAAVAPMRPDPMAMAFNEARMYSMMPGPGMMVPQMMATQPMSQQWQQQQQQQQQQQVGGATKQILSNASAQALDPQDTLSTTDDLAETANRILESVRSSANPKFKNSEFFSFMHQLANRQAIISGDQVVTGQKGKQAESQAVSAASGPTWATEFERRAEELVNRESATARTSEQTPQDGKIFSEEFARGLERNWAEEFEQTLSGPLKESSVSGHPQEMDVKLDQPSSQYIHSEAQDDWLEQFKDKIQPMLSEQDREWLDTQKEWEKLNGAEVAHRAVDPELNIYRFQADNYYARMPPDALKDAIQHMQQSPESASLGDTILALESAVTQSPQDAKLWLQLGLKQQENEQEQAAIAALRKAISLDAASLDAHLALAVSYTNEGYQMDAYDELHEWVARHDRYKTLVPESAPEGMNSSDTRKAYVQSLYIKAARMTPGQDWDPDVQVALGVLFNISSEYDKAVDCFKAALSKRPDDYILWNRLGATEAHIGNNTEATAAYFRALELHPSFIRARYNLSLASTNMGQHREAAENCLIALSLQQRELQGMDEKGRAAHIDASRTAPARGMSSTIWNALQLSMYMLGEPQLAESCEKQDLDAFRSKFDF</sequence>
<evidence type="ECO:0000313" key="2">
    <source>
        <dbReference type="Proteomes" id="UP001140096"/>
    </source>
</evidence>
<organism evidence="1 2">
    <name type="scientific">Coemansia furcata</name>
    <dbReference type="NCBI Taxonomy" id="417177"/>
    <lineage>
        <taxon>Eukaryota</taxon>
        <taxon>Fungi</taxon>
        <taxon>Fungi incertae sedis</taxon>
        <taxon>Zoopagomycota</taxon>
        <taxon>Kickxellomycotina</taxon>
        <taxon>Kickxellomycetes</taxon>
        <taxon>Kickxellales</taxon>
        <taxon>Kickxellaceae</taxon>
        <taxon>Coemansia</taxon>
    </lineage>
</organism>
<gene>
    <name evidence="1" type="ORF">H4S07_002780</name>
</gene>
<dbReference type="EMBL" id="JANBUP010000767">
    <property type="protein sequence ID" value="KAJ2810242.1"/>
    <property type="molecule type" value="Genomic_DNA"/>
</dbReference>
<dbReference type="Proteomes" id="UP001140096">
    <property type="component" value="Unassembled WGS sequence"/>
</dbReference>
<evidence type="ECO:0000313" key="1">
    <source>
        <dbReference type="EMBL" id="KAJ2810242.1"/>
    </source>
</evidence>
<proteinExistence type="predicted"/>
<accession>A0ACC1LJQ4</accession>
<comment type="caution">
    <text evidence="1">The sequence shown here is derived from an EMBL/GenBank/DDBJ whole genome shotgun (WGS) entry which is preliminary data.</text>
</comment>
<protein>
    <submittedName>
        <fullName evidence="1">Uncharacterized protein</fullName>
    </submittedName>
</protein>
<reference evidence="1" key="1">
    <citation type="submission" date="2022-07" db="EMBL/GenBank/DDBJ databases">
        <title>Phylogenomic reconstructions and comparative analyses of Kickxellomycotina fungi.</title>
        <authorList>
            <person name="Reynolds N.K."/>
            <person name="Stajich J.E."/>
            <person name="Barry K."/>
            <person name="Grigoriev I.V."/>
            <person name="Crous P."/>
            <person name="Smith M.E."/>
        </authorList>
    </citation>
    <scope>NUCLEOTIDE SEQUENCE</scope>
    <source>
        <strain evidence="1">CBS 102833</strain>
    </source>
</reference>
<keyword evidence="2" id="KW-1185">Reference proteome</keyword>
<name>A0ACC1LJQ4_9FUNG</name>